<proteinExistence type="inferred from homology"/>
<keyword evidence="5 12" id="KW-0813">Transport</keyword>
<dbReference type="GO" id="GO:0017004">
    <property type="term" value="P:cytochrome complex assembly"/>
    <property type="evidence" value="ECO:0007669"/>
    <property type="project" value="UniProtKB-KW"/>
</dbReference>
<keyword evidence="15" id="KW-1185">Reference proteome</keyword>
<protein>
    <recommendedName>
        <fullName evidence="4 12">Heme exporter protein B</fullName>
    </recommendedName>
</protein>
<keyword evidence="6 12" id="KW-1003">Cell membrane</keyword>
<evidence type="ECO:0000256" key="8">
    <source>
        <dbReference type="ARBA" id="ARBA00022692"/>
    </source>
</evidence>
<gene>
    <name evidence="14" type="ORF">FJQ54_02195</name>
</gene>
<dbReference type="EMBL" id="VFSU01000011">
    <property type="protein sequence ID" value="TPE64021.1"/>
    <property type="molecule type" value="Genomic_DNA"/>
</dbReference>
<dbReference type="Pfam" id="PF03379">
    <property type="entry name" value="CcmB"/>
    <property type="match status" value="1"/>
</dbReference>
<feature type="transmembrane region" description="Helical" evidence="13">
    <location>
        <begin position="20"/>
        <end position="39"/>
    </location>
</feature>
<evidence type="ECO:0000256" key="11">
    <source>
        <dbReference type="ARBA" id="ARBA00023136"/>
    </source>
</evidence>
<feature type="transmembrane region" description="Helical" evidence="13">
    <location>
        <begin position="183"/>
        <end position="206"/>
    </location>
</feature>
<dbReference type="PANTHER" id="PTHR30070">
    <property type="entry name" value="HEME EXPORTER PROTEIN B"/>
    <property type="match status" value="1"/>
</dbReference>
<sequence>MLLALIRRDLALMAGRPGEWLMPLAFFLLVALLLPFAIGPDVALLARLAPGILWVGALLASLIPVSTLFALDSADGTLDQLMVRGIAAETLAAARLVALWLGFGGPLLLAAPLAALMLGMPLPMLPPLLAGLLAGALGLSALAVIAGSVTLGARGGAGLVALLVLPLAIPMLLFGSSPTEPGALGLAAATAMMLAAVAPFAGGAALRASRG</sequence>
<evidence type="ECO:0000256" key="1">
    <source>
        <dbReference type="ARBA" id="ARBA00002442"/>
    </source>
</evidence>
<comment type="function">
    <text evidence="1 12">Required for the export of heme to the periplasm for the biogenesis of c-type cytochromes.</text>
</comment>
<keyword evidence="10 13" id="KW-1133">Transmembrane helix</keyword>
<evidence type="ECO:0000256" key="13">
    <source>
        <dbReference type="SAM" id="Phobius"/>
    </source>
</evidence>
<comment type="subcellular location">
    <subcellularLocation>
        <location evidence="2">Cell inner membrane</location>
        <topology evidence="2">Multi-pass membrane protein</topology>
    </subcellularLocation>
</comment>
<keyword evidence="9 12" id="KW-0201">Cytochrome c-type biogenesis</keyword>
<dbReference type="InterPro" id="IPR003544">
    <property type="entry name" value="Cyt_c_biogenesis_CcmB"/>
</dbReference>
<reference evidence="14 15" key="1">
    <citation type="submission" date="2019-06" db="EMBL/GenBank/DDBJ databases">
        <authorList>
            <person name="Lee I."/>
            <person name="Jang G.I."/>
            <person name="Hwang C.Y."/>
        </authorList>
    </citation>
    <scope>NUCLEOTIDE SEQUENCE [LARGE SCALE GENOMIC DNA]</scope>
    <source>
        <strain evidence="14 15">PAMC 28131</strain>
    </source>
</reference>
<dbReference type="OrthoDB" id="9812915at2"/>
<accession>A0A501XTR4</accession>
<keyword evidence="11 12" id="KW-0472">Membrane</keyword>
<dbReference type="GO" id="GO:0005886">
    <property type="term" value="C:plasma membrane"/>
    <property type="evidence" value="ECO:0007669"/>
    <property type="project" value="UniProtKB-SubCell"/>
</dbReference>
<keyword evidence="7 12" id="KW-0997">Cell inner membrane</keyword>
<evidence type="ECO:0000256" key="7">
    <source>
        <dbReference type="ARBA" id="ARBA00022519"/>
    </source>
</evidence>
<dbReference type="GO" id="GO:0015232">
    <property type="term" value="F:heme transmembrane transporter activity"/>
    <property type="evidence" value="ECO:0007669"/>
    <property type="project" value="InterPro"/>
</dbReference>
<dbReference type="PIRSF" id="PIRSF002764">
    <property type="entry name" value="CcmB"/>
    <property type="match status" value="1"/>
</dbReference>
<comment type="caution">
    <text evidence="14">The sequence shown here is derived from an EMBL/GenBank/DDBJ whole genome shotgun (WGS) entry which is preliminary data.</text>
</comment>
<feature type="transmembrane region" description="Helical" evidence="13">
    <location>
        <begin position="92"/>
        <end position="118"/>
    </location>
</feature>
<evidence type="ECO:0000256" key="3">
    <source>
        <dbReference type="ARBA" id="ARBA00010544"/>
    </source>
</evidence>
<evidence type="ECO:0000256" key="6">
    <source>
        <dbReference type="ARBA" id="ARBA00022475"/>
    </source>
</evidence>
<evidence type="ECO:0000256" key="5">
    <source>
        <dbReference type="ARBA" id="ARBA00022448"/>
    </source>
</evidence>
<evidence type="ECO:0000256" key="10">
    <source>
        <dbReference type="ARBA" id="ARBA00022989"/>
    </source>
</evidence>
<dbReference type="PRINTS" id="PR01414">
    <property type="entry name" value="CCMBBIOGNSIS"/>
</dbReference>
<evidence type="ECO:0000256" key="9">
    <source>
        <dbReference type="ARBA" id="ARBA00022748"/>
    </source>
</evidence>
<dbReference type="Proteomes" id="UP000319897">
    <property type="component" value="Unassembled WGS sequence"/>
</dbReference>
<name>A0A501XTR4_9SPHN</name>
<feature type="transmembrane region" description="Helical" evidence="13">
    <location>
        <begin position="51"/>
        <end position="71"/>
    </location>
</feature>
<comment type="similarity">
    <text evidence="3 12">Belongs to the CcmB/CycW/HelB family.</text>
</comment>
<dbReference type="AlphaFoldDB" id="A0A501XTR4"/>
<dbReference type="InterPro" id="IPR026031">
    <property type="entry name" value="Cyt_c_CcmB_bac"/>
</dbReference>
<evidence type="ECO:0000256" key="2">
    <source>
        <dbReference type="ARBA" id="ARBA00004429"/>
    </source>
</evidence>
<dbReference type="GO" id="GO:1903607">
    <property type="term" value="P:cytochrome c biosynthetic process"/>
    <property type="evidence" value="ECO:0007669"/>
    <property type="project" value="TreeGrafter"/>
</dbReference>
<evidence type="ECO:0000313" key="14">
    <source>
        <dbReference type="EMBL" id="TPE64021.1"/>
    </source>
</evidence>
<evidence type="ECO:0000256" key="12">
    <source>
        <dbReference type="PIRNR" id="PIRNR002764"/>
    </source>
</evidence>
<evidence type="ECO:0000313" key="15">
    <source>
        <dbReference type="Proteomes" id="UP000319897"/>
    </source>
</evidence>
<keyword evidence="8 13" id="KW-0812">Transmembrane</keyword>
<feature type="transmembrane region" description="Helical" evidence="13">
    <location>
        <begin position="124"/>
        <end position="145"/>
    </location>
</feature>
<organism evidence="14 15">
    <name type="scientific">Sandaracinobacter neustonicus</name>
    <dbReference type="NCBI Taxonomy" id="1715348"/>
    <lineage>
        <taxon>Bacteria</taxon>
        <taxon>Pseudomonadati</taxon>
        <taxon>Pseudomonadota</taxon>
        <taxon>Alphaproteobacteria</taxon>
        <taxon>Sphingomonadales</taxon>
        <taxon>Sphingosinicellaceae</taxon>
        <taxon>Sandaracinobacter</taxon>
    </lineage>
</organism>
<dbReference type="PANTHER" id="PTHR30070:SF1">
    <property type="entry name" value="CYTOCHROME C BIOGENESIS B-RELATED"/>
    <property type="match status" value="1"/>
</dbReference>
<evidence type="ECO:0000256" key="4">
    <source>
        <dbReference type="ARBA" id="ARBA00016452"/>
    </source>
</evidence>
<feature type="transmembrane region" description="Helical" evidence="13">
    <location>
        <begin position="157"/>
        <end position="177"/>
    </location>
</feature>